<organism evidence="3">
    <name type="scientific">Ralstonia solanacearum</name>
    <name type="common">Pseudomonas solanacearum</name>
    <dbReference type="NCBI Taxonomy" id="305"/>
    <lineage>
        <taxon>Bacteria</taxon>
        <taxon>Pseudomonadati</taxon>
        <taxon>Pseudomonadota</taxon>
        <taxon>Betaproteobacteria</taxon>
        <taxon>Burkholderiales</taxon>
        <taxon>Burkholderiaceae</taxon>
        <taxon>Ralstonia</taxon>
        <taxon>Ralstonia solanacearum species complex</taxon>
    </lineage>
</organism>
<name>A0A0S4X2U5_RALSL</name>
<protein>
    <submittedName>
        <fullName evidence="3">Uncharacterized protein</fullName>
    </submittedName>
</protein>
<dbReference type="AlphaFoldDB" id="A0A0S4X2U5"/>
<feature type="region of interest" description="Disordered" evidence="1">
    <location>
        <begin position="1"/>
        <end position="21"/>
    </location>
</feature>
<evidence type="ECO:0000313" key="3">
    <source>
        <dbReference type="EMBL" id="CUV58345.1"/>
    </source>
</evidence>
<dbReference type="EMBL" id="LN899819">
    <property type="protein sequence ID" value="CUV15338.1"/>
    <property type="molecule type" value="Genomic_DNA"/>
</dbReference>
<proteinExistence type="predicted"/>
<evidence type="ECO:0000256" key="1">
    <source>
        <dbReference type="SAM" id="MobiDB-lite"/>
    </source>
</evidence>
<gene>
    <name evidence="4" type="ORF">RD1301_v1_3200015</name>
    <name evidence="3" type="ORF">RUN215_v1_1920014</name>
    <name evidence="2" type="ORF">RUN39_v1_1280014</name>
</gene>
<sequence>MPVVKPAEGKHQWHTTQFAVR</sequence>
<evidence type="ECO:0000313" key="2">
    <source>
        <dbReference type="EMBL" id="CUV15338.1"/>
    </source>
</evidence>
<dbReference type="EMBL" id="LN899822">
    <property type="protein sequence ID" value="CUV63212.1"/>
    <property type="molecule type" value="Genomic_DNA"/>
</dbReference>
<reference evidence="3" key="1">
    <citation type="submission" date="2015-10" db="EMBL/GenBank/DDBJ databases">
        <authorList>
            <person name="Gilbert D.G."/>
        </authorList>
    </citation>
    <scope>NUCLEOTIDE SEQUENCE</scope>
    <source>
        <strain evidence="3">Phyl III-seqv23</strain>
    </source>
</reference>
<dbReference type="EMBL" id="LN899820">
    <property type="protein sequence ID" value="CUV58345.1"/>
    <property type="molecule type" value="Genomic_DNA"/>
</dbReference>
<accession>A0A0S4X2U5</accession>
<evidence type="ECO:0000313" key="4">
    <source>
        <dbReference type="EMBL" id="CUV63212.1"/>
    </source>
</evidence>